<organism evidence="1 2">
    <name type="scientific">Rubritalea profundi</name>
    <dbReference type="NCBI Taxonomy" id="1658618"/>
    <lineage>
        <taxon>Bacteria</taxon>
        <taxon>Pseudomonadati</taxon>
        <taxon>Verrucomicrobiota</taxon>
        <taxon>Verrucomicrobiia</taxon>
        <taxon>Verrucomicrobiales</taxon>
        <taxon>Rubritaleaceae</taxon>
        <taxon>Rubritalea</taxon>
    </lineage>
</organism>
<sequence length="96" mass="11710">MEISTLKYYDVNREGWLGITSSLVETNRRLEWCDVRECEYLVIDSDGWVYEAREDDESRWGYRWKRTERQDIDAKMVLVQYVHGEHLTEDELNFIR</sequence>
<reference evidence="1 2" key="1">
    <citation type="submission" date="2016-12" db="EMBL/GenBank/DDBJ databases">
        <title>Study of bacterial adaptation to deep sea.</title>
        <authorList>
            <person name="Song J."/>
            <person name="Yoshizawa S."/>
            <person name="Kogure K."/>
        </authorList>
    </citation>
    <scope>NUCLEOTIDE SEQUENCE [LARGE SCALE GENOMIC DNA]</scope>
    <source>
        <strain evidence="1 2">SAORIC-165</strain>
    </source>
</reference>
<name>A0A2S7TX08_9BACT</name>
<dbReference type="RefSeq" id="WP_105041769.1">
    <property type="nucleotide sequence ID" value="NZ_MQWA01000001.1"/>
</dbReference>
<dbReference type="EMBL" id="MQWA01000001">
    <property type="protein sequence ID" value="PQJ27286.1"/>
    <property type="molecule type" value="Genomic_DNA"/>
</dbReference>
<dbReference type="AlphaFoldDB" id="A0A2S7TX08"/>
<evidence type="ECO:0000313" key="2">
    <source>
        <dbReference type="Proteomes" id="UP000239907"/>
    </source>
</evidence>
<protein>
    <submittedName>
        <fullName evidence="1">Uncharacterized protein</fullName>
    </submittedName>
</protein>
<dbReference type="OrthoDB" id="9898643at2"/>
<dbReference type="Proteomes" id="UP000239907">
    <property type="component" value="Unassembled WGS sequence"/>
</dbReference>
<evidence type="ECO:0000313" key="1">
    <source>
        <dbReference type="EMBL" id="PQJ27286.1"/>
    </source>
</evidence>
<proteinExistence type="predicted"/>
<gene>
    <name evidence="1" type="ORF">BSZ32_01445</name>
</gene>
<accession>A0A2S7TX08</accession>
<keyword evidence="2" id="KW-1185">Reference proteome</keyword>
<comment type="caution">
    <text evidence="1">The sequence shown here is derived from an EMBL/GenBank/DDBJ whole genome shotgun (WGS) entry which is preliminary data.</text>
</comment>